<dbReference type="Proteomes" id="UP001314181">
    <property type="component" value="Unassembled WGS sequence"/>
</dbReference>
<dbReference type="NCBIfam" id="TIGR01933">
    <property type="entry name" value="hflK"/>
    <property type="match status" value="1"/>
</dbReference>
<evidence type="ECO:0000256" key="1">
    <source>
        <dbReference type="ARBA" id="ARBA00004167"/>
    </source>
</evidence>
<evidence type="ECO:0000256" key="3">
    <source>
        <dbReference type="ARBA" id="ARBA00022692"/>
    </source>
</evidence>
<comment type="caution">
    <text evidence="8">The sequence shown here is derived from an EMBL/GenBank/DDBJ whole genome shotgun (WGS) entry which is preliminary data.</text>
</comment>
<keyword evidence="8" id="KW-0645">Protease</keyword>
<accession>A0ABM9N6X4</accession>
<feature type="domain" description="Band 7" evidence="7">
    <location>
        <begin position="59"/>
        <end position="236"/>
    </location>
</feature>
<keyword evidence="3 6" id="KW-0812">Transmembrane</keyword>
<dbReference type="InterPro" id="IPR050710">
    <property type="entry name" value="Band7/mec-2_domain"/>
</dbReference>
<comment type="subunit">
    <text evidence="6">HflC and HflK may interact to form a multimeric complex.</text>
</comment>
<dbReference type="InterPro" id="IPR001107">
    <property type="entry name" value="Band_7"/>
</dbReference>
<comment type="subcellular location">
    <subcellularLocation>
        <location evidence="1">Membrane</location>
        <topology evidence="1">Single-pass membrane protein</topology>
    </subcellularLocation>
</comment>
<keyword evidence="9" id="KW-1185">Reference proteome</keyword>
<evidence type="ECO:0000256" key="4">
    <source>
        <dbReference type="ARBA" id="ARBA00022989"/>
    </source>
</evidence>
<evidence type="ECO:0000256" key="5">
    <source>
        <dbReference type="ARBA" id="ARBA00023136"/>
    </source>
</evidence>
<keyword evidence="8" id="KW-0378">Hydrolase</keyword>
<evidence type="ECO:0000256" key="6">
    <source>
        <dbReference type="RuleBase" id="RU364113"/>
    </source>
</evidence>
<dbReference type="PANTHER" id="PTHR43327">
    <property type="entry name" value="STOMATIN-LIKE PROTEIN 2, MITOCHONDRIAL"/>
    <property type="match status" value="1"/>
</dbReference>
<keyword evidence="4 6" id="KW-1133">Transmembrane helix</keyword>
<dbReference type="Gene3D" id="3.30.479.30">
    <property type="entry name" value="Band 7 domain"/>
    <property type="match status" value="1"/>
</dbReference>
<keyword evidence="5 6" id="KW-0472">Membrane</keyword>
<evidence type="ECO:0000256" key="2">
    <source>
        <dbReference type="ARBA" id="ARBA00006971"/>
    </source>
</evidence>
<name>A0ABM9N6X4_9RICK</name>
<dbReference type="InterPro" id="IPR010201">
    <property type="entry name" value="HflK"/>
</dbReference>
<dbReference type="SMART" id="SM00244">
    <property type="entry name" value="PHB"/>
    <property type="match status" value="1"/>
</dbReference>
<dbReference type="PANTHER" id="PTHR43327:SF2">
    <property type="entry name" value="MODULATOR OF FTSH PROTEASE HFLK"/>
    <property type="match status" value="1"/>
</dbReference>
<feature type="transmembrane region" description="Helical" evidence="6">
    <location>
        <begin position="44"/>
        <end position="64"/>
    </location>
</feature>
<evidence type="ECO:0000259" key="7">
    <source>
        <dbReference type="SMART" id="SM00244"/>
    </source>
</evidence>
<evidence type="ECO:0000313" key="8">
    <source>
        <dbReference type="EMBL" id="CAK8162321.1"/>
    </source>
</evidence>
<comment type="function">
    <text evidence="6">HflC and HflK could encode or regulate a protease.</text>
</comment>
<dbReference type="InterPro" id="IPR036013">
    <property type="entry name" value="Band_7/SPFH_dom_sf"/>
</dbReference>
<evidence type="ECO:0000313" key="9">
    <source>
        <dbReference type="Proteomes" id="UP001314181"/>
    </source>
</evidence>
<dbReference type="SUPFAM" id="SSF117892">
    <property type="entry name" value="Band 7/SPFH domain"/>
    <property type="match status" value="1"/>
</dbReference>
<gene>
    <name evidence="8" type="ORF">CAXC1_120003</name>
</gene>
<dbReference type="EMBL" id="CAWVOK010000003">
    <property type="protein sequence ID" value="CAK8162321.1"/>
    <property type="molecule type" value="Genomic_DNA"/>
</dbReference>
<dbReference type="GO" id="GO:0008233">
    <property type="term" value="F:peptidase activity"/>
    <property type="evidence" value="ECO:0007669"/>
    <property type="project" value="UniProtKB-KW"/>
</dbReference>
<dbReference type="Pfam" id="PF01145">
    <property type="entry name" value="Band_7"/>
    <property type="match status" value="1"/>
</dbReference>
<dbReference type="GO" id="GO:0006508">
    <property type="term" value="P:proteolysis"/>
    <property type="evidence" value="ECO:0007669"/>
    <property type="project" value="UniProtKB-KW"/>
</dbReference>
<reference evidence="8 9" key="1">
    <citation type="submission" date="2024-01" db="EMBL/GenBank/DDBJ databases">
        <authorList>
            <person name="Kunselman E."/>
        </authorList>
    </citation>
    <scope>NUCLEOTIDE SEQUENCE [LARGE SCALE GENOMIC DNA]</scope>
    <source>
        <strain evidence="8">2 abalone samples</strain>
    </source>
</reference>
<protein>
    <recommendedName>
        <fullName evidence="6">Protein HflK</fullName>
    </recommendedName>
</protein>
<sequence>MLDNNPWSQQSPNGRKNTSYRRAWKNIDLGGLDKFIPNGFNKKFFLLGIFLLCFLWLATGFYSVQPNQEGVELRFGKYQLTTTSGLHYHFPSPIEKVLLVDVTTINHEEIGYRSGPSRDDLLAESLMLTGDENIVDINFEVQWRIKDAKKYLFNLRDDKRGITVKAAAESAMREAVGKNKISYIIEGIGRAAIAQESIAILQRTVDEYAMGVHIESVQMKKADPPARVIDAFRDVQTAKADKERTINEASAYKNEILPRVRGEAERIVNEAKAYKSQVVNASIGETERFLMLYEQYKQNKFVTKKRIYLETIENVLEGKEKLLLTNKNALLPLFSVNESMKGLR</sequence>
<proteinExistence type="inferred from homology"/>
<dbReference type="CDD" id="cd03404">
    <property type="entry name" value="SPFH_HflK"/>
    <property type="match status" value="1"/>
</dbReference>
<dbReference type="RefSeq" id="WP_338363276.1">
    <property type="nucleotide sequence ID" value="NZ_CAWVOK010000003.1"/>
</dbReference>
<comment type="similarity">
    <text evidence="2 6">Belongs to the band 7/mec-2 family. HflK subfamily.</text>
</comment>
<organism evidence="8 9">
    <name type="scientific">Candidatus Xenohaliotis californiensis</name>
    <dbReference type="NCBI Taxonomy" id="84677"/>
    <lineage>
        <taxon>Bacteria</taxon>
        <taxon>Pseudomonadati</taxon>
        <taxon>Pseudomonadota</taxon>
        <taxon>Alphaproteobacteria</taxon>
        <taxon>Rickettsiales</taxon>
        <taxon>Anaplasmataceae</taxon>
        <taxon>Candidatus Xenohaliotis</taxon>
    </lineage>
</organism>